<keyword evidence="2 3" id="KW-0812">Transmembrane</keyword>
<reference evidence="3 4" key="1">
    <citation type="submission" date="2014-03" db="EMBL/GenBank/DDBJ databases">
        <authorList>
            <person name="Sibley D."/>
            <person name="Venepally P."/>
            <person name="Karamycheva S."/>
            <person name="Hadjithomas M."/>
            <person name="Khan A."/>
            <person name="Brunk B."/>
            <person name="Roos D."/>
            <person name="Caler E."/>
            <person name="Lorenzi H."/>
        </authorList>
    </citation>
    <scope>NUCLEOTIDE SEQUENCE [LARGE SCALE GENOMIC DNA]</scope>
    <source>
        <strain evidence="4">p89</strain>
    </source>
</reference>
<feature type="transmembrane region" description="Helical" evidence="2">
    <location>
        <begin position="132"/>
        <end position="155"/>
    </location>
</feature>
<evidence type="ECO:0000313" key="3">
    <source>
        <dbReference type="EMBL" id="KFG32506.1"/>
    </source>
</evidence>
<sequence length="217" mass="23871">MADILQENFQDLVHSPGGGRSGTTGDSNGQSKASSSWDVSKKWYFKLFDEEEAAFFQSSVKCLALQWVLNIICNVGNFALALVITIHPECLHGHFSWTTVHTSINLVVLCVSMLLGIVGIRQGSTAKLFQSCAGHLLLSTYELLLFIRDLCIICFSMEQDRLYVYFRGGTFQRSLFTGVCSTAGVSCFISLLNAYKLRKLMNVLHKALPAGDASAQA</sequence>
<protein>
    <submittedName>
        <fullName evidence="3">Putative transmembrane protein</fullName>
    </submittedName>
</protein>
<feature type="transmembrane region" description="Helical" evidence="2">
    <location>
        <begin position="175"/>
        <end position="195"/>
    </location>
</feature>
<dbReference type="Proteomes" id="UP000028828">
    <property type="component" value="Unassembled WGS sequence"/>
</dbReference>
<dbReference type="OrthoDB" id="328723at2759"/>
<dbReference type="EMBL" id="AEYI02001849">
    <property type="protein sequence ID" value="KFG32506.1"/>
    <property type="molecule type" value="Genomic_DNA"/>
</dbReference>
<organism evidence="3 4">
    <name type="scientific">Toxoplasma gondii p89</name>
    <dbReference type="NCBI Taxonomy" id="943119"/>
    <lineage>
        <taxon>Eukaryota</taxon>
        <taxon>Sar</taxon>
        <taxon>Alveolata</taxon>
        <taxon>Apicomplexa</taxon>
        <taxon>Conoidasida</taxon>
        <taxon>Coccidia</taxon>
        <taxon>Eucoccidiorida</taxon>
        <taxon>Eimeriorina</taxon>
        <taxon>Sarcocystidae</taxon>
        <taxon>Toxoplasma</taxon>
    </lineage>
</organism>
<gene>
    <name evidence="3" type="ORF">TGP89_264600</name>
</gene>
<name>A0A086JK38_TOXGO</name>
<evidence type="ECO:0000256" key="1">
    <source>
        <dbReference type="SAM" id="MobiDB-lite"/>
    </source>
</evidence>
<keyword evidence="2" id="KW-1133">Transmembrane helix</keyword>
<evidence type="ECO:0000256" key="2">
    <source>
        <dbReference type="SAM" id="Phobius"/>
    </source>
</evidence>
<dbReference type="AlphaFoldDB" id="A0A086JK38"/>
<dbReference type="VEuPathDB" id="ToxoDB:TGP89_264600"/>
<proteinExistence type="predicted"/>
<comment type="caution">
    <text evidence="3">The sequence shown here is derived from an EMBL/GenBank/DDBJ whole genome shotgun (WGS) entry which is preliminary data.</text>
</comment>
<accession>A0A086JK38</accession>
<feature type="region of interest" description="Disordered" evidence="1">
    <location>
        <begin position="12"/>
        <end position="34"/>
    </location>
</feature>
<feature type="transmembrane region" description="Helical" evidence="2">
    <location>
        <begin position="67"/>
        <end position="87"/>
    </location>
</feature>
<feature type="compositionally biased region" description="Polar residues" evidence="1">
    <location>
        <begin position="23"/>
        <end position="34"/>
    </location>
</feature>
<feature type="transmembrane region" description="Helical" evidence="2">
    <location>
        <begin position="99"/>
        <end position="120"/>
    </location>
</feature>
<keyword evidence="2" id="KW-0472">Membrane</keyword>
<evidence type="ECO:0000313" key="4">
    <source>
        <dbReference type="Proteomes" id="UP000028828"/>
    </source>
</evidence>